<evidence type="ECO:0000259" key="2">
    <source>
        <dbReference type="Pfam" id="PF05048"/>
    </source>
</evidence>
<proteinExistence type="predicted"/>
<dbReference type="AlphaFoldDB" id="X1SCU2"/>
<dbReference type="InterPro" id="IPR022441">
    <property type="entry name" value="Para_beta_helix_rpt-2"/>
</dbReference>
<feature type="non-terminal residue" evidence="3">
    <location>
        <position position="165"/>
    </location>
</feature>
<evidence type="ECO:0000256" key="1">
    <source>
        <dbReference type="SAM" id="Phobius"/>
    </source>
</evidence>
<dbReference type="Pfam" id="PF05048">
    <property type="entry name" value="NosD"/>
    <property type="match status" value="1"/>
</dbReference>
<dbReference type="InterPro" id="IPR012334">
    <property type="entry name" value="Pectin_lyas_fold"/>
</dbReference>
<reference evidence="3" key="1">
    <citation type="journal article" date="2014" name="Front. Microbiol.">
        <title>High frequency of phylogenetically diverse reductive dehalogenase-homologous genes in deep subseafloor sedimentary metagenomes.</title>
        <authorList>
            <person name="Kawai M."/>
            <person name="Futagami T."/>
            <person name="Toyoda A."/>
            <person name="Takaki Y."/>
            <person name="Nishi S."/>
            <person name="Hori S."/>
            <person name="Arai W."/>
            <person name="Tsubouchi T."/>
            <person name="Morono Y."/>
            <person name="Uchiyama I."/>
            <person name="Ito T."/>
            <person name="Fujiyama A."/>
            <person name="Inagaki F."/>
            <person name="Takami H."/>
        </authorList>
    </citation>
    <scope>NUCLEOTIDE SEQUENCE</scope>
    <source>
        <strain evidence="3">Expedition CK06-06</strain>
    </source>
</reference>
<feature type="domain" description="Periplasmic copper-binding protein NosD beta helix" evidence="2">
    <location>
        <begin position="62"/>
        <end position="164"/>
    </location>
</feature>
<comment type="caution">
    <text evidence="3">The sequence shown here is derived from an EMBL/GenBank/DDBJ whole genome shotgun (WGS) entry which is preliminary data.</text>
</comment>
<evidence type="ECO:0000313" key="3">
    <source>
        <dbReference type="EMBL" id="GAI90798.1"/>
    </source>
</evidence>
<dbReference type="Gene3D" id="2.160.20.10">
    <property type="entry name" value="Single-stranded right-handed beta-helix, Pectin lyase-like"/>
    <property type="match status" value="1"/>
</dbReference>
<dbReference type="InterPro" id="IPR007742">
    <property type="entry name" value="NosD_dom"/>
</dbReference>
<keyword evidence="1" id="KW-1133">Transmembrane helix</keyword>
<dbReference type="SUPFAM" id="SSF51126">
    <property type="entry name" value="Pectin lyase-like"/>
    <property type="match status" value="1"/>
</dbReference>
<name>X1SCU2_9ZZZZ</name>
<feature type="transmembrane region" description="Helical" evidence="1">
    <location>
        <begin position="6"/>
        <end position="25"/>
    </location>
</feature>
<sequence>MEIKTVAVSIVLIVVGAGMWGVVCVNELYKMPFVIEICQDEDFLKYTHKGIGTEGDPFIIEDEHIGGSETSGIKIENTTKYFEIRNCQIEVDTTGIFIQNIEAGTVRISENICEGGMIGIKVKNVDSIIIDNNICKNNYDTGIVLESSEKCVILNNSCQENELGI</sequence>
<keyword evidence="1" id="KW-0812">Transmembrane</keyword>
<accession>X1SCU2</accession>
<dbReference type="NCBIfam" id="TIGR03804">
    <property type="entry name" value="para_beta_helix"/>
    <property type="match status" value="1"/>
</dbReference>
<organism evidence="3">
    <name type="scientific">marine sediment metagenome</name>
    <dbReference type="NCBI Taxonomy" id="412755"/>
    <lineage>
        <taxon>unclassified sequences</taxon>
        <taxon>metagenomes</taxon>
        <taxon>ecological metagenomes</taxon>
    </lineage>
</organism>
<keyword evidence="1" id="KW-0472">Membrane</keyword>
<dbReference type="InterPro" id="IPR011050">
    <property type="entry name" value="Pectin_lyase_fold/virulence"/>
</dbReference>
<protein>
    <recommendedName>
        <fullName evidence="2">Periplasmic copper-binding protein NosD beta helix domain-containing protein</fullName>
    </recommendedName>
</protein>
<dbReference type="EMBL" id="BARW01023014">
    <property type="protein sequence ID" value="GAI90798.1"/>
    <property type="molecule type" value="Genomic_DNA"/>
</dbReference>
<gene>
    <name evidence="3" type="ORF">S12H4_38265</name>
</gene>